<dbReference type="AlphaFoldDB" id="A0A417YI87"/>
<dbReference type="PANTHER" id="PTHR34094:SF1">
    <property type="entry name" value="PROTEIN FAM185A"/>
    <property type="match status" value="1"/>
</dbReference>
<sequence length="285" mass="31445">MLNVKKIAVTALVLLLVGIIGTIFTVGSIAETTVPETTELHEENYDDIVIQTNNAVVEVLPTSDEFTTVEFIGNSENNQKYEVKADVKEDTLAVNVKERWYKFFNFDFSIQSPKLTVYVPEKTYNSIQVETDNGRVDANGLEANDIRISSNNGRANASELDVKELHVTTNNGRIELQDIQSTHVTSEADNGQIHLENVDGELTGRTSNGKITLITEHLDRPIDFSTNNGQINIQAENEPTNAIFDVKVDNGSVKIFGNSNWDTVVGNGDNLIKLTTDNGSITVEK</sequence>
<gene>
    <name evidence="2" type="ORF">D1B32_10035</name>
</gene>
<protein>
    <recommendedName>
        <fullName evidence="1">DUF4097 domain-containing protein</fullName>
    </recommendedName>
</protein>
<dbReference type="InterPro" id="IPR025164">
    <property type="entry name" value="Toastrack_DUF4097"/>
</dbReference>
<dbReference type="OrthoDB" id="2588856at2"/>
<dbReference type="Pfam" id="PF13349">
    <property type="entry name" value="DUF4097"/>
    <property type="match status" value="1"/>
</dbReference>
<accession>A0A417YI87</accession>
<comment type="caution">
    <text evidence="2">The sequence shown here is derived from an EMBL/GenBank/DDBJ whole genome shotgun (WGS) entry which is preliminary data.</text>
</comment>
<dbReference type="EMBL" id="QWEH01000005">
    <property type="protein sequence ID" value="RHW32656.1"/>
    <property type="molecule type" value="Genomic_DNA"/>
</dbReference>
<organism evidence="2 3">
    <name type="scientific">Oceanobacillus profundus</name>
    <dbReference type="NCBI Taxonomy" id="372463"/>
    <lineage>
        <taxon>Bacteria</taxon>
        <taxon>Bacillati</taxon>
        <taxon>Bacillota</taxon>
        <taxon>Bacilli</taxon>
        <taxon>Bacillales</taxon>
        <taxon>Bacillaceae</taxon>
        <taxon>Oceanobacillus</taxon>
    </lineage>
</organism>
<dbReference type="Gene3D" id="2.160.20.120">
    <property type="match status" value="1"/>
</dbReference>
<evidence type="ECO:0000313" key="2">
    <source>
        <dbReference type="EMBL" id="RHW32656.1"/>
    </source>
</evidence>
<reference evidence="2 3" key="1">
    <citation type="journal article" date="2007" name="Int. J. Syst. Evol. Microbiol.">
        <title>Oceanobacillus profundus sp. nov., isolated from a deep-sea sediment core.</title>
        <authorList>
            <person name="Kim Y.G."/>
            <person name="Choi D.H."/>
            <person name="Hyun S."/>
            <person name="Cho B.C."/>
        </authorList>
    </citation>
    <scope>NUCLEOTIDE SEQUENCE [LARGE SCALE GENOMIC DNA]</scope>
    <source>
        <strain evidence="2 3">DSM 18246</strain>
    </source>
</reference>
<dbReference type="PANTHER" id="PTHR34094">
    <property type="match status" value="1"/>
</dbReference>
<proteinExistence type="predicted"/>
<dbReference type="Proteomes" id="UP000285456">
    <property type="component" value="Unassembled WGS sequence"/>
</dbReference>
<evidence type="ECO:0000259" key="1">
    <source>
        <dbReference type="Pfam" id="PF13349"/>
    </source>
</evidence>
<feature type="domain" description="DUF4097" evidence="1">
    <location>
        <begin position="46"/>
        <end position="284"/>
    </location>
</feature>
<name>A0A417YI87_9BACI</name>
<keyword evidence="3" id="KW-1185">Reference proteome</keyword>
<evidence type="ECO:0000313" key="3">
    <source>
        <dbReference type="Proteomes" id="UP000285456"/>
    </source>
</evidence>
<dbReference type="RefSeq" id="WP_118889257.1">
    <property type="nucleotide sequence ID" value="NZ_JAMAWL010000017.1"/>
</dbReference>